<comment type="function">
    <text evidence="2">Pyridoxal 5'-phosphate (PLP)-binding protein, which is involved in PLP homeostasis.</text>
</comment>
<dbReference type="InterPro" id="IPR029066">
    <property type="entry name" value="PLP-binding_barrel"/>
</dbReference>
<comment type="caution">
    <text evidence="6">The sequence shown here is derived from an EMBL/GenBank/DDBJ whole genome shotgun (WGS) entry which is preliminary data.</text>
</comment>
<dbReference type="GO" id="GO:0030170">
    <property type="term" value="F:pyridoxal phosphate binding"/>
    <property type="evidence" value="ECO:0007669"/>
    <property type="project" value="UniProtKB-UniRule"/>
</dbReference>
<dbReference type="SUPFAM" id="SSF51419">
    <property type="entry name" value="PLP-binding barrel"/>
    <property type="match status" value="1"/>
</dbReference>
<organism evidence="6 7">
    <name type="scientific">Succinatimonas hippei (strain DSM 22608 / JCM 16073 / KCTC 15190 / YIT 12066)</name>
    <dbReference type="NCBI Taxonomy" id="762983"/>
    <lineage>
        <taxon>Bacteria</taxon>
        <taxon>Pseudomonadati</taxon>
        <taxon>Pseudomonadota</taxon>
        <taxon>Gammaproteobacteria</taxon>
        <taxon>Aeromonadales</taxon>
        <taxon>Succinivibrionaceae</taxon>
        <taxon>Succinatimonas</taxon>
    </lineage>
</organism>
<evidence type="ECO:0000259" key="5">
    <source>
        <dbReference type="Pfam" id="PF01168"/>
    </source>
</evidence>
<dbReference type="Proteomes" id="UP000018458">
    <property type="component" value="Unassembled WGS sequence"/>
</dbReference>
<feature type="domain" description="Alanine racemase N-terminal" evidence="5">
    <location>
        <begin position="38"/>
        <end position="236"/>
    </location>
</feature>
<dbReference type="eggNOG" id="COG0325">
    <property type="taxonomic scope" value="Bacteria"/>
</dbReference>
<dbReference type="CDD" id="cd06824">
    <property type="entry name" value="PLPDE_III_Yggs_like"/>
    <property type="match status" value="1"/>
</dbReference>
<dbReference type="STRING" id="762983.HMPREF9444_00043"/>
<proteinExistence type="inferred from homology"/>
<dbReference type="Pfam" id="PF01168">
    <property type="entry name" value="Ala_racemase_N"/>
    <property type="match status" value="1"/>
</dbReference>
<reference evidence="6 7" key="1">
    <citation type="submission" date="2011-01" db="EMBL/GenBank/DDBJ databases">
        <authorList>
            <person name="Weinstock G."/>
            <person name="Sodergren E."/>
            <person name="Clifton S."/>
            <person name="Fulton L."/>
            <person name="Fulton B."/>
            <person name="Courtney L."/>
            <person name="Fronick C."/>
            <person name="Harrison M."/>
            <person name="Strong C."/>
            <person name="Farmer C."/>
            <person name="Delahaunty K."/>
            <person name="Markovic C."/>
            <person name="Hall O."/>
            <person name="Minx P."/>
            <person name="Tomlinson C."/>
            <person name="Mitreva M."/>
            <person name="Hou S."/>
            <person name="Chen J."/>
            <person name="Wollam A."/>
            <person name="Pepin K.H."/>
            <person name="Johnson M."/>
            <person name="Bhonagiri V."/>
            <person name="Zhang X."/>
            <person name="Suruliraj S."/>
            <person name="Warren W."/>
            <person name="Chinwalla A."/>
            <person name="Mardis E.R."/>
            <person name="Wilson R.K."/>
        </authorList>
    </citation>
    <scope>NUCLEOTIDE SEQUENCE [LARGE SCALE GENOMIC DNA]</scope>
    <source>
        <strain evidence="7">DSM 22608 / JCM 16073 / KCTC 15190 / YIT 12066</strain>
    </source>
</reference>
<comment type="cofactor">
    <cofactor evidence="3">
        <name>pyridoxal 5'-phosphate</name>
        <dbReference type="ChEBI" id="CHEBI:597326"/>
    </cofactor>
</comment>
<dbReference type="HOGENOM" id="CLU_059988_0_1_6"/>
<evidence type="ECO:0000256" key="4">
    <source>
        <dbReference type="RuleBase" id="RU004514"/>
    </source>
</evidence>
<keyword evidence="7" id="KW-1185">Reference proteome</keyword>
<dbReference type="AlphaFoldDB" id="E8LH85"/>
<dbReference type="InterPro" id="IPR011078">
    <property type="entry name" value="PyrdxlP_homeostasis"/>
</dbReference>
<dbReference type="InterPro" id="IPR001608">
    <property type="entry name" value="Ala_racemase_N"/>
</dbReference>
<sequence length="241" mass="27221">MSQLSKMLENITSNLKKVHDEINSCLQRAERSQNDLTLLCVSKTKPISQIIEAYNAGERHFGESYISEAKDKIPQIKEMGYKDIVWHFIGPIQSNKTKHIAELFDIVESVDRLKVAQRLSDQRPKNLPPLKVLIQVNISNEEQKSGCSYADLDVLINEVQNLPQLELCGLMGVAEDTADKEIIDKSFVKLHETFNSLKQKLPHFDILSIGMTHDMDLAIKEGSTEIRIGTAIFGARNYGKL</sequence>
<dbReference type="Gene3D" id="3.20.20.10">
    <property type="entry name" value="Alanine racemase"/>
    <property type="match status" value="1"/>
</dbReference>
<dbReference type="NCBIfam" id="TIGR00044">
    <property type="entry name" value="YggS family pyridoxal phosphate-dependent enzyme"/>
    <property type="match status" value="1"/>
</dbReference>
<dbReference type="PANTHER" id="PTHR10146">
    <property type="entry name" value="PROLINE SYNTHETASE CO-TRANSCRIBED BACTERIAL HOMOLOG PROTEIN"/>
    <property type="match status" value="1"/>
</dbReference>
<comment type="similarity">
    <text evidence="2 4">Belongs to the pyridoxal phosphate-binding protein YggS/PROSC family.</text>
</comment>
<gene>
    <name evidence="6" type="ORF">HMPREF9444_00043</name>
</gene>
<evidence type="ECO:0000313" key="6">
    <source>
        <dbReference type="EMBL" id="EFY08135.1"/>
    </source>
</evidence>
<evidence type="ECO:0000256" key="1">
    <source>
        <dbReference type="ARBA" id="ARBA00022898"/>
    </source>
</evidence>
<evidence type="ECO:0000313" key="7">
    <source>
        <dbReference type="Proteomes" id="UP000018458"/>
    </source>
</evidence>
<evidence type="ECO:0000256" key="3">
    <source>
        <dbReference type="PIRSR" id="PIRSR004848-1"/>
    </source>
</evidence>
<feature type="modified residue" description="N6-(pyridoxal phosphate)lysine" evidence="2 3">
    <location>
        <position position="43"/>
    </location>
</feature>
<dbReference type="PROSITE" id="PS01211">
    <property type="entry name" value="UPF0001"/>
    <property type="match status" value="1"/>
</dbReference>
<dbReference type="EMBL" id="AEVO01000002">
    <property type="protein sequence ID" value="EFY08135.1"/>
    <property type="molecule type" value="Genomic_DNA"/>
</dbReference>
<dbReference type="HAMAP" id="MF_02087">
    <property type="entry name" value="PLP_homeostasis"/>
    <property type="match status" value="1"/>
</dbReference>
<accession>E8LH85</accession>
<dbReference type="FunFam" id="3.20.20.10:FF:000018">
    <property type="entry name" value="Pyridoxal phosphate homeostasis protein"/>
    <property type="match status" value="1"/>
</dbReference>
<evidence type="ECO:0000256" key="2">
    <source>
        <dbReference type="HAMAP-Rule" id="MF_02087"/>
    </source>
</evidence>
<protein>
    <recommendedName>
        <fullName evidence="2">Pyridoxal phosphate homeostasis protein</fullName>
        <shortName evidence="2">PLP homeostasis protein</shortName>
    </recommendedName>
</protein>
<dbReference type="PANTHER" id="PTHR10146:SF14">
    <property type="entry name" value="PYRIDOXAL PHOSPHATE HOMEOSTASIS PROTEIN"/>
    <property type="match status" value="1"/>
</dbReference>
<keyword evidence="1 2" id="KW-0663">Pyridoxal phosphate</keyword>
<dbReference type="PIRSF" id="PIRSF004848">
    <property type="entry name" value="YBL036c_PLPDEIII"/>
    <property type="match status" value="1"/>
</dbReference>
<name>E8LH85_SUCHY</name>